<feature type="transmembrane region" description="Helical" evidence="1">
    <location>
        <begin position="115"/>
        <end position="137"/>
    </location>
</feature>
<organism evidence="2 3">
    <name type="scientific">Cohnella cholangitidis</name>
    <dbReference type="NCBI Taxonomy" id="2598458"/>
    <lineage>
        <taxon>Bacteria</taxon>
        <taxon>Bacillati</taxon>
        <taxon>Bacillota</taxon>
        <taxon>Bacilli</taxon>
        <taxon>Bacillales</taxon>
        <taxon>Paenibacillaceae</taxon>
        <taxon>Cohnella</taxon>
    </lineage>
</organism>
<dbReference type="GO" id="GO:0016020">
    <property type="term" value="C:membrane"/>
    <property type="evidence" value="ECO:0007669"/>
    <property type="project" value="InterPro"/>
</dbReference>
<feature type="transmembrane region" description="Helical" evidence="1">
    <location>
        <begin position="181"/>
        <end position="202"/>
    </location>
</feature>
<keyword evidence="1" id="KW-0472">Membrane</keyword>
<dbReference type="EMBL" id="CP041969">
    <property type="protein sequence ID" value="QMV41429.1"/>
    <property type="molecule type" value="Genomic_DNA"/>
</dbReference>
<keyword evidence="1" id="KW-0812">Transmembrane</keyword>
<dbReference type="AlphaFoldDB" id="A0A7G5BWU5"/>
<name>A0A7G5BWU5_9BACL</name>
<feature type="transmembrane region" description="Helical" evidence="1">
    <location>
        <begin position="149"/>
        <end position="169"/>
    </location>
</feature>
<dbReference type="KEGG" id="cchl:FPL14_09670"/>
<protein>
    <submittedName>
        <fullName evidence="2">Uncharacterized protein</fullName>
    </submittedName>
</protein>
<evidence type="ECO:0000313" key="2">
    <source>
        <dbReference type="EMBL" id="QMV41429.1"/>
    </source>
</evidence>
<dbReference type="Proteomes" id="UP000515679">
    <property type="component" value="Chromosome"/>
</dbReference>
<feature type="transmembrane region" description="Helical" evidence="1">
    <location>
        <begin position="399"/>
        <end position="418"/>
    </location>
</feature>
<gene>
    <name evidence="2" type="ORF">FPL14_09670</name>
</gene>
<dbReference type="InterPro" id="IPR010288">
    <property type="entry name" value="EcsB_ABC"/>
</dbReference>
<evidence type="ECO:0000313" key="3">
    <source>
        <dbReference type="Proteomes" id="UP000515679"/>
    </source>
</evidence>
<feature type="transmembrane region" description="Helical" evidence="1">
    <location>
        <begin position="42"/>
        <end position="60"/>
    </location>
</feature>
<evidence type="ECO:0000256" key="1">
    <source>
        <dbReference type="SAM" id="Phobius"/>
    </source>
</evidence>
<feature type="transmembrane region" description="Helical" evidence="1">
    <location>
        <begin position="208"/>
        <end position="227"/>
    </location>
</feature>
<feature type="transmembrane region" description="Helical" evidence="1">
    <location>
        <begin position="75"/>
        <end position="94"/>
    </location>
</feature>
<accession>A0A7G5BWU5</accession>
<sequence>MIREPNKDAFRPDRYEPLLMFIERVSANWTAVWKIWRTVMDWATWLYVLLPGFFIFGGMYRDLLRDPPVGLDHNILVGIFILLGLLQLIGKYRTFAEPGDGLFLHRRARWIRGKVMGGFLYGIVTRLLISSLFIAVASPLLLQIFRLSGSYLLVLILYCSLFGFVWMLLRDRLTQTWKGWKRALVSIAGYLALLYLFVSFAVIGEDNLAAMGLAIAALTGISAWLMIMRLNMHGTFLHEIAIENSLYAGNVRFILKEAMDKKPAPMLRRPMLFKRSQPLLKHRDDAHRLLDSWFKSVLRRSDLFQPVLSFTGAGIAATLASPALLAAIVWLALPMLLMLMVHRQWMNWLTEPYIALFKWRIEMLEQAANKARVWGALPAMTVWAFIVGAKIGFSYGGAGWLALAVAPLAGYFWVRFVNHAFVTLKVFRQE</sequence>
<feature type="transmembrane region" description="Helical" evidence="1">
    <location>
        <begin position="307"/>
        <end position="333"/>
    </location>
</feature>
<dbReference type="Pfam" id="PF05975">
    <property type="entry name" value="EcsB"/>
    <property type="match status" value="1"/>
</dbReference>
<reference evidence="2 3" key="1">
    <citation type="submission" date="2019-07" db="EMBL/GenBank/DDBJ databases">
        <authorList>
            <person name="Kim J.K."/>
            <person name="Cheong H.-M."/>
            <person name="Choi Y."/>
            <person name="Hwang K.J."/>
            <person name="Lee S."/>
            <person name="Choi C."/>
        </authorList>
    </citation>
    <scope>NUCLEOTIDE SEQUENCE [LARGE SCALE GENOMIC DNA]</scope>
    <source>
        <strain evidence="2 3">KS 22</strain>
    </source>
</reference>
<dbReference type="RefSeq" id="WP_182302788.1">
    <property type="nucleotide sequence ID" value="NZ_CP041969.1"/>
</dbReference>
<proteinExistence type="predicted"/>
<keyword evidence="1" id="KW-1133">Transmembrane helix</keyword>
<keyword evidence="3" id="KW-1185">Reference proteome</keyword>